<sequence>MTASADALASNSSELLDVLDRFVVDDSDAYDVETTAAADAYGDATGGPLPGDD</sequence>
<dbReference type="Proteomes" id="UP001596408">
    <property type="component" value="Unassembled WGS sequence"/>
</dbReference>
<accession>A0ABD5TXB4</accession>
<evidence type="ECO:0000313" key="1">
    <source>
        <dbReference type="EMBL" id="MFC6824421.1"/>
    </source>
</evidence>
<organism evidence="1 2">
    <name type="scientific">Halopelagius fulvigenes</name>
    <dbReference type="NCBI Taxonomy" id="1198324"/>
    <lineage>
        <taxon>Archaea</taxon>
        <taxon>Methanobacteriati</taxon>
        <taxon>Methanobacteriota</taxon>
        <taxon>Stenosarchaea group</taxon>
        <taxon>Halobacteria</taxon>
        <taxon>Halobacteriales</taxon>
        <taxon>Haloferacaceae</taxon>
    </lineage>
</organism>
<comment type="caution">
    <text evidence="1">The sequence shown here is derived from an EMBL/GenBank/DDBJ whole genome shotgun (WGS) entry which is preliminary data.</text>
</comment>
<dbReference type="EMBL" id="JBHSXH010000009">
    <property type="protein sequence ID" value="MFC6824421.1"/>
    <property type="molecule type" value="Genomic_DNA"/>
</dbReference>
<protein>
    <submittedName>
        <fullName evidence="1">Uncharacterized protein</fullName>
    </submittedName>
</protein>
<keyword evidence="2" id="KW-1185">Reference proteome</keyword>
<name>A0ABD5TXB4_9EURY</name>
<proteinExistence type="predicted"/>
<reference evidence="1 2" key="1">
    <citation type="journal article" date="2019" name="Int. J. Syst. Evol. Microbiol.">
        <title>The Global Catalogue of Microorganisms (GCM) 10K type strain sequencing project: providing services to taxonomists for standard genome sequencing and annotation.</title>
        <authorList>
            <consortium name="The Broad Institute Genomics Platform"/>
            <consortium name="The Broad Institute Genome Sequencing Center for Infectious Disease"/>
            <person name="Wu L."/>
            <person name="Ma J."/>
        </authorList>
    </citation>
    <scope>NUCLEOTIDE SEQUENCE [LARGE SCALE GENOMIC DNA]</scope>
    <source>
        <strain evidence="1 2">YIM 94188</strain>
    </source>
</reference>
<dbReference type="AlphaFoldDB" id="A0ABD5TXB4"/>
<dbReference type="RefSeq" id="WP_379693324.1">
    <property type="nucleotide sequence ID" value="NZ_JBHSXH010000009.1"/>
</dbReference>
<gene>
    <name evidence="1" type="ORF">ACFQEV_05340</name>
</gene>
<evidence type="ECO:0000313" key="2">
    <source>
        <dbReference type="Proteomes" id="UP001596408"/>
    </source>
</evidence>